<feature type="binding site" evidence="2">
    <location>
        <position position="274"/>
    </location>
    <ligand>
        <name>Zn(2+)</name>
        <dbReference type="ChEBI" id="CHEBI:29105"/>
        <note>catalytic</note>
    </ligand>
</feature>
<evidence type="ECO:0000256" key="3">
    <source>
        <dbReference type="PIRSR" id="PIRSR006615-2"/>
    </source>
</evidence>
<keyword evidence="2" id="KW-0862">Zinc</keyword>
<dbReference type="Proteomes" id="UP000195514">
    <property type="component" value="Chromosome I"/>
</dbReference>
<keyword evidence="1 4" id="KW-0378">Hydrolase</keyword>
<dbReference type="PRINTS" id="PR00998">
    <property type="entry name" value="CRBOXYPTASET"/>
</dbReference>
<organism evidence="4 5">
    <name type="scientific">Candidatus Brevifilum fermentans</name>
    <dbReference type="NCBI Taxonomy" id="1986204"/>
    <lineage>
        <taxon>Bacteria</taxon>
        <taxon>Bacillati</taxon>
        <taxon>Chloroflexota</taxon>
        <taxon>Anaerolineae</taxon>
        <taxon>Anaerolineales</taxon>
        <taxon>Anaerolineaceae</taxon>
        <taxon>Candidatus Brevifilum</taxon>
    </lineage>
</organism>
<dbReference type="PIRSF" id="PIRSF006615">
    <property type="entry name" value="Zn_crbxpep_Taq"/>
    <property type="match status" value="1"/>
</dbReference>
<dbReference type="PROSITE" id="PS52034">
    <property type="entry name" value="PEPTIDASE_M32"/>
    <property type="match status" value="1"/>
</dbReference>
<feature type="binding site" evidence="2">
    <location>
        <position position="270"/>
    </location>
    <ligand>
        <name>Zn(2+)</name>
        <dbReference type="ChEBI" id="CHEBI:29105"/>
        <note>catalytic</note>
    </ligand>
</feature>
<evidence type="ECO:0000256" key="1">
    <source>
        <dbReference type="PIRNR" id="PIRNR006615"/>
    </source>
</evidence>
<dbReference type="OrthoDB" id="9772308at2"/>
<keyword evidence="5" id="KW-1185">Reference proteome</keyword>
<comment type="function">
    <text evidence="1">Broad specificity carboxypetidase that releases amino acids sequentially from the C-terminus, including neutral, aromatic, polar and basic residues.</text>
</comment>
<feature type="active site" description="Proton donor/acceptor" evidence="3">
    <location>
        <position position="271"/>
    </location>
</feature>
<dbReference type="Pfam" id="PF02074">
    <property type="entry name" value="Peptidase_M32"/>
    <property type="match status" value="1"/>
</dbReference>
<dbReference type="GO" id="GO:0046872">
    <property type="term" value="F:metal ion binding"/>
    <property type="evidence" value="ECO:0007669"/>
    <property type="project" value="UniProtKB-KW"/>
</dbReference>
<dbReference type="AlphaFoldDB" id="A0A1Y6K1G7"/>
<comment type="similarity">
    <text evidence="1">Belongs to the peptidase M32 family.</text>
</comment>
<comment type="catalytic activity">
    <reaction evidence="1">
        <text>Release of a C-terminal amino acid with broad specificity, except for -Pro.</text>
        <dbReference type="EC" id="3.4.17.19"/>
    </reaction>
</comment>
<dbReference type="KEGG" id="abat:CFX1CAM_0340"/>
<accession>A0A1Y6K1G7</accession>
<dbReference type="Gene3D" id="1.10.1370.30">
    <property type="match status" value="1"/>
</dbReference>
<dbReference type="EMBL" id="LT859958">
    <property type="protein sequence ID" value="SMX53406.1"/>
    <property type="molecule type" value="Genomic_DNA"/>
</dbReference>
<evidence type="ECO:0000256" key="2">
    <source>
        <dbReference type="PIRSR" id="PIRSR006615-1"/>
    </source>
</evidence>
<dbReference type="SUPFAM" id="SSF55486">
    <property type="entry name" value="Metalloproteases ('zincins'), catalytic domain"/>
    <property type="match status" value="1"/>
</dbReference>
<evidence type="ECO:0000313" key="5">
    <source>
        <dbReference type="Proteomes" id="UP000195514"/>
    </source>
</evidence>
<evidence type="ECO:0000313" key="4">
    <source>
        <dbReference type="EMBL" id="SMX53406.1"/>
    </source>
</evidence>
<dbReference type="InterPro" id="IPR001333">
    <property type="entry name" value="Peptidase_M32_Taq"/>
</dbReference>
<dbReference type="RefSeq" id="WP_087861344.1">
    <property type="nucleotide sequence ID" value="NZ_LT859958.1"/>
</dbReference>
<dbReference type="GO" id="GO:0004181">
    <property type="term" value="F:metallocarboxypeptidase activity"/>
    <property type="evidence" value="ECO:0007669"/>
    <property type="project" value="UniProtKB-UniRule"/>
</dbReference>
<dbReference type="EC" id="3.4.17.19" evidence="1"/>
<keyword evidence="1 2" id="KW-0479">Metal-binding</keyword>
<name>A0A1Y6K1G7_9CHLR</name>
<comment type="cofactor">
    <cofactor evidence="2">
        <name>Zn(2+)</name>
        <dbReference type="ChEBI" id="CHEBI:29105"/>
    </cofactor>
    <text evidence="2">Binds 1 zinc ion per subunit.</text>
</comment>
<gene>
    <name evidence="4" type="ORF">CFX1CAM_0340</name>
</gene>
<dbReference type="PANTHER" id="PTHR34217:SF1">
    <property type="entry name" value="CARBOXYPEPTIDASE 1"/>
    <property type="match status" value="1"/>
</dbReference>
<keyword evidence="1" id="KW-0645">Protease</keyword>
<dbReference type="PANTHER" id="PTHR34217">
    <property type="entry name" value="METAL-DEPENDENT CARBOXYPEPTIDASE"/>
    <property type="match status" value="1"/>
</dbReference>
<keyword evidence="1 4" id="KW-0121">Carboxypeptidase</keyword>
<dbReference type="CDD" id="cd06460">
    <property type="entry name" value="M32_Taq"/>
    <property type="match status" value="1"/>
</dbReference>
<feature type="binding site" evidence="2">
    <location>
        <position position="300"/>
    </location>
    <ligand>
        <name>Zn(2+)</name>
        <dbReference type="ChEBI" id="CHEBI:29105"/>
        <note>catalytic</note>
    </ligand>
</feature>
<reference evidence="5" key="1">
    <citation type="submission" date="2017-05" db="EMBL/GenBank/DDBJ databases">
        <authorList>
            <person name="Kirkegaard R."/>
            <person name="Mcilroy J S."/>
        </authorList>
    </citation>
    <scope>NUCLEOTIDE SEQUENCE [LARGE SCALE GENOMIC DNA]</scope>
</reference>
<keyword evidence="1" id="KW-0482">Metalloprotease</keyword>
<dbReference type="GO" id="GO:0006508">
    <property type="term" value="P:proteolysis"/>
    <property type="evidence" value="ECO:0007669"/>
    <property type="project" value="UniProtKB-UniRule"/>
</dbReference>
<protein>
    <recommendedName>
        <fullName evidence="1">Metal-dependent carboxypeptidase</fullName>
        <ecNumber evidence="1">3.4.17.19</ecNumber>
    </recommendedName>
</protein>
<sequence>MSEKPEYSPKMQTLLERVAEFTDLQHIMAVLGWDQQIYMPPGGAEERGLQSAALGRILHEKFATEEFGQLIADLEAEVGDLNAETDAARSVKTVKRAYEKQVKVPLPMLMETIKAQTMGHEAWVKARAQSDFSIFQPHLETLVDLRKQYADLFKPYDHIYDPLLDDFEPGMKTTEVKEIFDALRPQQVELLQEIAEKEPPDNSFIKQHYNEEHQELFGRHVITCFGYDWQRGRLDVAPHPFTTEFGYGDVRITTRYLKQDGGSALFSTMHESGHAMYGQGVPEKYKRHPLGGASSLAIHESQSRLWENIVGRSKAFWSHFYPSFQMLFSQHLGGVSLEDFYRGINRVEPSFIRVEADEATYNMHIMLRLEIEIGLMEGTMNVADLPEIWNSKMQEYLGITPPDDAVGVLQDIHWSGGMIGYFPTYALGNLASAQLWEKLLEENPDVPDEIARGKFDTILGWMREHVHQYGSKFEPQEIMLKATGSKITPEPYMAYLRKKYTEIYDL</sequence>
<proteinExistence type="inferred from homology"/>